<comment type="subcellular location">
    <subcellularLocation>
        <location evidence="1">Cytoplasm</location>
        <location evidence="1">Cytoskeleton</location>
        <location evidence="1">Flagellum axoneme</location>
    </subcellularLocation>
</comment>
<evidence type="ECO:0000256" key="5">
    <source>
        <dbReference type="ARBA" id="ARBA00023054"/>
    </source>
</evidence>
<keyword evidence="11" id="KW-1185">Reference proteome</keyword>
<name>A0A5B7JQ74_PORTR</name>
<comment type="similarity">
    <text evidence="2">Belongs to the RIB43A family.</text>
</comment>
<protein>
    <submittedName>
        <fullName evidence="10">Uncharacterized protein</fullName>
    </submittedName>
</protein>
<keyword evidence="7" id="KW-0206">Cytoskeleton</keyword>
<comment type="subunit">
    <text evidence="9">Microtubule inner protein component of sperm flagellar doublet microtubules.</text>
</comment>
<keyword evidence="6" id="KW-0969">Cilium</keyword>
<dbReference type="Pfam" id="PF05914">
    <property type="entry name" value="RIB43A"/>
    <property type="match status" value="1"/>
</dbReference>
<gene>
    <name evidence="10" type="ORF">E2C01_095585</name>
</gene>
<dbReference type="InterPro" id="IPR008805">
    <property type="entry name" value="RIB43A"/>
</dbReference>
<evidence type="ECO:0000256" key="7">
    <source>
        <dbReference type="ARBA" id="ARBA00023212"/>
    </source>
</evidence>
<keyword evidence="5" id="KW-0175">Coiled coil</keyword>
<evidence type="ECO:0000313" key="10">
    <source>
        <dbReference type="EMBL" id="MPD00132.1"/>
    </source>
</evidence>
<organism evidence="10 11">
    <name type="scientific">Portunus trituberculatus</name>
    <name type="common">Swimming crab</name>
    <name type="synonym">Neptunus trituberculatus</name>
    <dbReference type="NCBI Taxonomy" id="210409"/>
    <lineage>
        <taxon>Eukaryota</taxon>
        <taxon>Metazoa</taxon>
        <taxon>Ecdysozoa</taxon>
        <taxon>Arthropoda</taxon>
        <taxon>Crustacea</taxon>
        <taxon>Multicrustacea</taxon>
        <taxon>Malacostraca</taxon>
        <taxon>Eumalacostraca</taxon>
        <taxon>Eucarida</taxon>
        <taxon>Decapoda</taxon>
        <taxon>Pleocyemata</taxon>
        <taxon>Brachyura</taxon>
        <taxon>Eubrachyura</taxon>
        <taxon>Portunoidea</taxon>
        <taxon>Portunidae</taxon>
        <taxon>Portuninae</taxon>
        <taxon>Portunus</taxon>
    </lineage>
</organism>
<evidence type="ECO:0000256" key="4">
    <source>
        <dbReference type="ARBA" id="ARBA00022846"/>
    </source>
</evidence>
<keyword evidence="4" id="KW-0282">Flagellum</keyword>
<dbReference type="Proteomes" id="UP000324222">
    <property type="component" value="Unassembled WGS sequence"/>
</dbReference>
<evidence type="ECO:0000313" key="11">
    <source>
        <dbReference type="Proteomes" id="UP000324222"/>
    </source>
</evidence>
<sequence>MNEVPHNMTQYSLSLENPPMPYRFEGEDLGRGERVKAQRKEAKEWLEQQRREQQYIDQQEKEQESSIKKKVLFMWNQEKKKKRLERQKRKSL</sequence>
<dbReference type="AlphaFoldDB" id="A0A5B7JQ74"/>
<evidence type="ECO:0000256" key="8">
    <source>
        <dbReference type="ARBA" id="ARBA00023273"/>
    </source>
</evidence>
<dbReference type="EMBL" id="VSRR010121490">
    <property type="protein sequence ID" value="MPD00132.1"/>
    <property type="molecule type" value="Genomic_DNA"/>
</dbReference>
<accession>A0A5B7JQ74</accession>
<evidence type="ECO:0000256" key="1">
    <source>
        <dbReference type="ARBA" id="ARBA00004611"/>
    </source>
</evidence>
<keyword evidence="8" id="KW-0966">Cell projection</keyword>
<comment type="caution">
    <text evidence="10">The sequence shown here is derived from an EMBL/GenBank/DDBJ whole genome shotgun (WGS) entry which is preliminary data.</text>
</comment>
<evidence type="ECO:0000256" key="9">
    <source>
        <dbReference type="ARBA" id="ARBA00046435"/>
    </source>
</evidence>
<keyword evidence="3" id="KW-0963">Cytoplasm</keyword>
<evidence type="ECO:0000256" key="2">
    <source>
        <dbReference type="ARBA" id="ARBA00006875"/>
    </source>
</evidence>
<evidence type="ECO:0000256" key="6">
    <source>
        <dbReference type="ARBA" id="ARBA00023069"/>
    </source>
</evidence>
<reference evidence="10 11" key="1">
    <citation type="submission" date="2019-05" db="EMBL/GenBank/DDBJ databases">
        <title>Another draft genome of Portunus trituberculatus and its Hox gene families provides insights of decapod evolution.</title>
        <authorList>
            <person name="Jeong J.-H."/>
            <person name="Song I."/>
            <person name="Kim S."/>
            <person name="Choi T."/>
            <person name="Kim D."/>
            <person name="Ryu S."/>
            <person name="Kim W."/>
        </authorList>
    </citation>
    <scope>NUCLEOTIDE SEQUENCE [LARGE SCALE GENOMIC DNA]</scope>
    <source>
        <tissue evidence="10">Muscle</tissue>
    </source>
</reference>
<evidence type="ECO:0000256" key="3">
    <source>
        <dbReference type="ARBA" id="ARBA00022490"/>
    </source>
</evidence>
<proteinExistence type="inferred from homology"/>